<organism evidence="2 3">
    <name type="scientific">Holothuria leucospilota</name>
    <name type="common">Black long sea cucumber</name>
    <name type="synonym">Mertensiothuria leucospilota</name>
    <dbReference type="NCBI Taxonomy" id="206669"/>
    <lineage>
        <taxon>Eukaryota</taxon>
        <taxon>Metazoa</taxon>
        <taxon>Echinodermata</taxon>
        <taxon>Eleutherozoa</taxon>
        <taxon>Echinozoa</taxon>
        <taxon>Holothuroidea</taxon>
        <taxon>Aspidochirotacea</taxon>
        <taxon>Aspidochirotida</taxon>
        <taxon>Holothuriidae</taxon>
        <taxon>Holothuria</taxon>
    </lineage>
</organism>
<feature type="signal peptide" evidence="1">
    <location>
        <begin position="1"/>
        <end position="23"/>
    </location>
</feature>
<reference evidence="2" key="1">
    <citation type="submission" date="2021-10" db="EMBL/GenBank/DDBJ databases">
        <title>Tropical sea cucumber genome reveals ecological adaptation and Cuvierian tubules defense mechanism.</title>
        <authorList>
            <person name="Chen T."/>
        </authorList>
    </citation>
    <scope>NUCLEOTIDE SEQUENCE</scope>
    <source>
        <strain evidence="2">Nanhai2018</strain>
        <tissue evidence="2">Muscle</tissue>
    </source>
</reference>
<proteinExistence type="predicted"/>
<comment type="caution">
    <text evidence="2">The sequence shown here is derived from an EMBL/GenBank/DDBJ whole genome shotgun (WGS) entry which is preliminary data.</text>
</comment>
<protein>
    <submittedName>
        <fullName evidence="2">Uncharacterized protein</fullName>
    </submittedName>
</protein>
<keyword evidence="1" id="KW-0732">Signal</keyword>
<evidence type="ECO:0000256" key="1">
    <source>
        <dbReference type="SAM" id="SignalP"/>
    </source>
</evidence>
<name>A0A9Q1C480_HOLLE</name>
<gene>
    <name evidence="2" type="ORF">HOLleu_18672</name>
</gene>
<feature type="chain" id="PRO_5040349211" evidence="1">
    <location>
        <begin position="24"/>
        <end position="125"/>
    </location>
</feature>
<dbReference type="Proteomes" id="UP001152320">
    <property type="component" value="Chromosome 8"/>
</dbReference>
<evidence type="ECO:0000313" key="2">
    <source>
        <dbReference type="EMBL" id="KAJ8037774.1"/>
    </source>
</evidence>
<keyword evidence="3" id="KW-1185">Reference proteome</keyword>
<dbReference type="EMBL" id="JAIZAY010000008">
    <property type="protein sequence ID" value="KAJ8037774.1"/>
    <property type="molecule type" value="Genomic_DNA"/>
</dbReference>
<accession>A0A9Q1C480</accession>
<dbReference type="AlphaFoldDB" id="A0A9Q1C480"/>
<evidence type="ECO:0000313" key="3">
    <source>
        <dbReference type="Proteomes" id="UP001152320"/>
    </source>
</evidence>
<sequence>MRFAVYWTGFFTILLILPEKTYSNYCDLPIDSQCLTGCYYYHGNCLKCTNCTRDQLVDIERYHRDECLSFPAFCKIQKENVNWREYATDFHPPQCASRSHHIDDCAARCSQRRMLGYDVLDARRV</sequence>